<evidence type="ECO:0000256" key="3">
    <source>
        <dbReference type="ARBA" id="ARBA00023004"/>
    </source>
</evidence>
<dbReference type="PROSITE" id="PS51007">
    <property type="entry name" value="CYTC"/>
    <property type="match status" value="1"/>
</dbReference>
<organism evidence="9 10">
    <name type="scientific">Chthoniobacter flavus Ellin428</name>
    <dbReference type="NCBI Taxonomy" id="497964"/>
    <lineage>
        <taxon>Bacteria</taxon>
        <taxon>Pseudomonadati</taxon>
        <taxon>Verrucomicrobiota</taxon>
        <taxon>Spartobacteria</taxon>
        <taxon>Chthoniobacterales</taxon>
        <taxon>Chthoniobacteraceae</taxon>
        <taxon>Chthoniobacter</taxon>
    </lineage>
</organism>
<keyword evidence="6" id="KW-0812">Transmembrane</keyword>
<feature type="region of interest" description="Disordered" evidence="5">
    <location>
        <begin position="1117"/>
        <end position="1137"/>
    </location>
</feature>
<dbReference type="InterPro" id="IPR036909">
    <property type="entry name" value="Cyt_c-like_dom_sf"/>
</dbReference>
<dbReference type="EMBL" id="ABVL01000051">
    <property type="protein sequence ID" value="EDY15839.1"/>
    <property type="molecule type" value="Genomic_DNA"/>
</dbReference>
<gene>
    <name evidence="9" type="ORF">CfE428DRAFT_6629</name>
</gene>
<dbReference type="InterPro" id="IPR009056">
    <property type="entry name" value="Cyt_c-like_dom"/>
</dbReference>
<dbReference type="STRING" id="497964.CfE428DRAFT_6629"/>
<dbReference type="Gene3D" id="1.25.10.10">
    <property type="entry name" value="Leucine-rich Repeat Variant"/>
    <property type="match status" value="1"/>
</dbReference>
<feature type="compositionally biased region" description="Basic and acidic residues" evidence="5">
    <location>
        <begin position="1117"/>
        <end position="1131"/>
    </location>
</feature>
<dbReference type="Proteomes" id="UP000005824">
    <property type="component" value="Unassembled WGS sequence"/>
</dbReference>
<evidence type="ECO:0000259" key="7">
    <source>
        <dbReference type="PROSITE" id="PS50022"/>
    </source>
</evidence>
<dbReference type="Pfam" id="PF00754">
    <property type="entry name" value="F5_F8_type_C"/>
    <property type="match status" value="1"/>
</dbReference>
<evidence type="ECO:0000256" key="2">
    <source>
        <dbReference type="ARBA" id="ARBA00022723"/>
    </source>
</evidence>
<dbReference type="Gene3D" id="3.40.50.880">
    <property type="match status" value="1"/>
</dbReference>
<dbReference type="eggNOG" id="COG3828">
    <property type="taxonomic scope" value="Bacteria"/>
</dbReference>
<dbReference type="InterPro" id="IPR016024">
    <property type="entry name" value="ARM-type_fold"/>
</dbReference>
<feature type="region of interest" description="Disordered" evidence="5">
    <location>
        <begin position="1"/>
        <end position="20"/>
    </location>
</feature>
<evidence type="ECO:0000256" key="6">
    <source>
        <dbReference type="SAM" id="Phobius"/>
    </source>
</evidence>
<evidence type="ECO:0000256" key="4">
    <source>
        <dbReference type="PROSITE-ProRule" id="PRU00433"/>
    </source>
</evidence>
<dbReference type="InterPro" id="IPR029062">
    <property type="entry name" value="Class_I_gatase-like"/>
</dbReference>
<dbReference type="PROSITE" id="PS50022">
    <property type="entry name" value="FA58C_3"/>
    <property type="match status" value="1"/>
</dbReference>
<dbReference type="Pfam" id="PF06283">
    <property type="entry name" value="ThuA"/>
    <property type="match status" value="1"/>
</dbReference>
<comment type="caution">
    <text evidence="9">The sequence shown here is derived from an EMBL/GenBank/DDBJ whole genome shotgun (WGS) entry which is preliminary data.</text>
</comment>
<dbReference type="Pfam" id="PF13442">
    <property type="entry name" value="Cytochrome_CBB3"/>
    <property type="match status" value="1"/>
</dbReference>
<sequence>MARRAGKAEEKVARSHAQLEEAPRENPLKLEVLRLRPCFPAPLRNDGFFLEPLRGRLHPHLEYPAFGDTHAFSQRLHSPRIIPTAMSVKTSLLPRAFFGFLCALIYLVSGPLAIAAQNNAAPAQTGKNARAIPVLVIGGQNNHDWKIGNEFLLALLNGQPGFIAEESNTPPKGAPAADWAAWHPQFDKYQCIVLDYNGEAWPPAVQTAFEKYVAGGGSVVLIHAANNSFTGWKEFEKMAGLLWRHSDYGASLYLDDQGKLVREEPGKGRECGHGKQWDWQLTVRDHSNPITAGMPEKWMHVKDELYHGQRGPAENVHILLTAYDDTKYGGFGKNEPIVWWIPYGKGKVLTNVMGHIGDNTAPMSCVGFQTVVLRSIEWLATGRCTTPIPADFPTAELTSRRFPGGVPRLPLADLSAKEAMARIKVPPGYHLELVAAEPTIVHPVMCTWDGDGRMYVAEMRTYMRDADGTGENEPLSRVTRLTSTKGNGVLDKATVFADHLVLPRMVLPLDDRVIIAETYTGKFVSYRDTNGDGVADQKVELYNGEPTKSNLEHQDTALEWGIDNYLYTGTLSRRFRLTSKGMEPNQIFGRTSQWGLAMDDQGRFFCSAAGGENPAFGFQQYPVYGSLVLPDETEPGFAETFPGVQTLDTQGGLGRIHNIKGTLNHFTGCGGQSIFRGDRLPKDLVGDYILPEPVGRLIRRAKVNNVDGTRILSNATPGTEFITSTDLAFRPVWTATGPDGCLYIVDMHHGIIQESAWVPAGGYLRNTVVREGYDKYTGHGRIYRLVHDGFKPGPQPHMLEETPAQLVQHLSNPNGWWRDTAQKLLVLKGDKSVVPALVTLARTGAAPLGRMHALWTLDGLGATDRQLILDAFHDTDERVRSAAIRISEVYLKNNDQEVIAKLEPLLKDRSPDVIVQAVDSLRYVPKKGAQALIQATAASHPGNEIIVASATQSLKFDPANPSGISVKIDPVGMALMRKGSEHYAQICFACHGIDGKGVISSDGMHLAPPLAGSPRVNGSPEAIVRIVLHGLSGEVDGKTYPGQMVPQKANDDQWIAEVLTFVRNSFGNSAPTITPQQVATIRAASGDHAPFSLTELAPFLPVPQAIMSQWAFSASDNDKDTKRAWDGDPKTRWSTGKTQRAGQWFQFDMRSPQLLTRVTLDALASKDDYPRKYEVRLSDDGETWSNPVASGTGTAMTTIDFPPKTVTRFVRIIQTGSDKGCFWSFHELAVYGTVENSAK</sequence>
<dbReference type="GO" id="GO:0020037">
    <property type="term" value="F:heme binding"/>
    <property type="evidence" value="ECO:0007669"/>
    <property type="project" value="InterPro"/>
</dbReference>
<evidence type="ECO:0000259" key="8">
    <source>
        <dbReference type="PROSITE" id="PS51007"/>
    </source>
</evidence>
<name>B4DCI8_9BACT</name>
<dbReference type="GO" id="GO:0009055">
    <property type="term" value="F:electron transfer activity"/>
    <property type="evidence" value="ECO:0007669"/>
    <property type="project" value="InterPro"/>
</dbReference>
<dbReference type="SUPFAM" id="SSF49785">
    <property type="entry name" value="Galactose-binding domain-like"/>
    <property type="match status" value="1"/>
</dbReference>
<dbReference type="eggNOG" id="COG1413">
    <property type="taxonomic scope" value="Bacteria"/>
</dbReference>
<feature type="domain" description="Cytochrome c" evidence="8">
    <location>
        <begin position="974"/>
        <end position="1066"/>
    </location>
</feature>
<evidence type="ECO:0000256" key="1">
    <source>
        <dbReference type="ARBA" id="ARBA00022617"/>
    </source>
</evidence>
<feature type="domain" description="F5/8 type C" evidence="7">
    <location>
        <begin position="1095"/>
        <end position="1233"/>
    </location>
</feature>
<dbReference type="InterPro" id="IPR000421">
    <property type="entry name" value="FA58C"/>
</dbReference>
<proteinExistence type="predicted"/>
<dbReference type="InterPro" id="IPR011041">
    <property type="entry name" value="Quinoprot_gluc/sorb_DH_b-prop"/>
</dbReference>
<keyword evidence="2 4" id="KW-0479">Metal-binding</keyword>
<dbReference type="GO" id="GO:0046872">
    <property type="term" value="F:metal ion binding"/>
    <property type="evidence" value="ECO:0007669"/>
    <property type="project" value="UniProtKB-KW"/>
</dbReference>
<dbReference type="Gene3D" id="2.120.10.30">
    <property type="entry name" value="TolB, C-terminal domain"/>
    <property type="match status" value="1"/>
</dbReference>
<dbReference type="SUPFAM" id="SSF50952">
    <property type="entry name" value="Soluble quinoprotein glucose dehydrogenase"/>
    <property type="match status" value="1"/>
</dbReference>
<dbReference type="InterPro" id="IPR011989">
    <property type="entry name" value="ARM-like"/>
</dbReference>
<dbReference type="Pfam" id="PF23500">
    <property type="entry name" value="DUF7133"/>
    <property type="match status" value="1"/>
</dbReference>
<keyword evidence="6" id="KW-0472">Membrane</keyword>
<protein>
    <submittedName>
        <fullName evidence="9">Coagulation factor 5/8 type domain protein</fullName>
    </submittedName>
</protein>
<dbReference type="InterPro" id="IPR055557">
    <property type="entry name" value="DUF7133"/>
</dbReference>
<dbReference type="PANTHER" id="PTHR40469">
    <property type="entry name" value="SECRETED GLYCOSYL HYDROLASE"/>
    <property type="match status" value="1"/>
</dbReference>
<dbReference type="Gene3D" id="2.60.120.260">
    <property type="entry name" value="Galactose-binding domain-like"/>
    <property type="match status" value="1"/>
</dbReference>
<accession>B4DCI8</accession>
<dbReference type="Gene3D" id="1.10.760.10">
    <property type="entry name" value="Cytochrome c-like domain"/>
    <property type="match status" value="1"/>
</dbReference>
<keyword evidence="10" id="KW-1185">Reference proteome</keyword>
<evidence type="ECO:0000256" key="5">
    <source>
        <dbReference type="SAM" id="MobiDB-lite"/>
    </source>
</evidence>
<dbReference type="InterPro" id="IPR008979">
    <property type="entry name" value="Galactose-bd-like_sf"/>
</dbReference>
<keyword evidence="3 4" id="KW-0408">Iron</keyword>
<dbReference type="eggNOG" id="COG2010">
    <property type="taxonomic scope" value="Bacteria"/>
</dbReference>
<dbReference type="SUPFAM" id="SSF48371">
    <property type="entry name" value="ARM repeat"/>
    <property type="match status" value="1"/>
</dbReference>
<keyword evidence="6" id="KW-1133">Transmembrane helix</keyword>
<dbReference type="PANTHER" id="PTHR40469:SF2">
    <property type="entry name" value="GALACTOSE-BINDING DOMAIN-LIKE SUPERFAMILY PROTEIN"/>
    <property type="match status" value="1"/>
</dbReference>
<evidence type="ECO:0000313" key="10">
    <source>
        <dbReference type="Proteomes" id="UP000005824"/>
    </source>
</evidence>
<reference evidence="9 10" key="1">
    <citation type="journal article" date="2011" name="J. Bacteriol.">
        <title>Genome sequence of Chthoniobacter flavus Ellin428, an aerobic heterotrophic soil bacterium.</title>
        <authorList>
            <person name="Kant R."/>
            <person name="van Passel M.W."/>
            <person name="Palva A."/>
            <person name="Lucas S."/>
            <person name="Lapidus A."/>
            <person name="Glavina Del Rio T."/>
            <person name="Dalin E."/>
            <person name="Tice H."/>
            <person name="Bruce D."/>
            <person name="Goodwin L."/>
            <person name="Pitluck S."/>
            <person name="Larimer F.W."/>
            <person name="Land M.L."/>
            <person name="Hauser L."/>
            <person name="Sangwan P."/>
            <person name="de Vos W.M."/>
            <person name="Janssen P.H."/>
            <person name="Smidt H."/>
        </authorList>
    </citation>
    <scope>NUCLEOTIDE SEQUENCE [LARGE SCALE GENOMIC DNA]</scope>
    <source>
        <strain evidence="9 10">Ellin428</strain>
    </source>
</reference>
<dbReference type="InterPro" id="IPR011042">
    <property type="entry name" value="6-blade_b-propeller_TolB-like"/>
</dbReference>
<dbReference type="SUPFAM" id="SSF46626">
    <property type="entry name" value="Cytochrome c"/>
    <property type="match status" value="1"/>
</dbReference>
<dbReference type="InParanoid" id="B4DCI8"/>
<dbReference type="AlphaFoldDB" id="B4DCI8"/>
<keyword evidence="1 4" id="KW-0349">Heme</keyword>
<evidence type="ECO:0000313" key="9">
    <source>
        <dbReference type="EMBL" id="EDY15839.1"/>
    </source>
</evidence>
<dbReference type="SUPFAM" id="SSF52317">
    <property type="entry name" value="Class I glutamine amidotransferase-like"/>
    <property type="match status" value="1"/>
</dbReference>
<feature type="transmembrane region" description="Helical" evidence="6">
    <location>
        <begin position="96"/>
        <end position="116"/>
    </location>
</feature>
<dbReference type="InterPro" id="IPR029010">
    <property type="entry name" value="ThuA-like"/>
</dbReference>